<keyword evidence="12 19" id="KW-0547">Nucleotide-binding</keyword>
<keyword evidence="14" id="KW-0067">ATP-binding</keyword>
<evidence type="ECO:0000256" key="16">
    <source>
        <dbReference type="ARBA" id="ARBA00029570"/>
    </source>
</evidence>
<dbReference type="GO" id="GO:0043752">
    <property type="term" value="F:adenosylcobinamide kinase activity"/>
    <property type="evidence" value="ECO:0007669"/>
    <property type="project" value="UniProtKB-EC"/>
</dbReference>
<comment type="function">
    <text evidence="4">Catalyzes ATP-dependent phosphorylation of adenosylcobinamide and addition of GMP to adenosylcobinamide phosphate.</text>
</comment>
<evidence type="ECO:0000256" key="13">
    <source>
        <dbReference type="ARBA" id="ARBA00022777"/>
    </source>
</evidence>
<keyword evidence="13 20" id="KW-0418">Kinase</keyword>
<comment type="catalytic activity">
    <reaction evidence="1">
        <text>adenosylcob(III)inamide + ATP = adenosylcob(III)inamide phosphate + ADP + H(+)</text>
        <dbReference type="Rhea" id="RHEA:15769"/>
        <dbReference type="ChEBI" id="CHEBI:2480"/>
        <dbReference type="ChEBI" id="CHEBI:15378"/>
        <dbReference type="ChEBI" id="CHEBI:30616"/>
        <dbReference type="ChEBI" id="CHEBI:58502"/>
        <dbReference type="ChEBI" id="CHEBI:456216"/>
        <dbReference type="EC" id="2.7.1.156"/>
    </reaction>
</comment>
<feature type="binding site" evidence="19">
    <location>
        <position position="78"/>
    </location>
    <ligand>
        <name>GTP</name>
        <dbReference type="ChEBI" id="CHEBI:37565"/>
    </ligand>
</feature>
<dbReference type="Gene3D" id="3.40.50.300">
    <property type="entry name" value="P-loop containing nucleotide triphosphate hydrolases"/>
    <property type="match status" value="1"/>
</dbReference>
<feature type="active site" description="GMP-histidine intermediate" evidence="18">
    <location>
        <position position="48"/>
    </location>
</feature>
<dbReference type="EC" id="2.7.1.156" evidence="8"/>
<dbReference type="RefSeq" id="WP_103790578.1">
    <property type="nucleotide sequence ID" value="NZ_PQVF01000017.1"/>
</dbReference>
<evidence type="ECO:0000256" key="9">
    <source>
        <dbReference type="ARBA" id="ARBA00012523"/>
    </source>
</evidence>
<evidence type="ECO:0000313" key="20">
    <source>
        <dbReference type="EMBL" id="POY34868.1"/>
    </source>
</evidence>
<accession>A0A2S4ZWX9</accession>
<comment type="pathway">
    <text evidence="5">Cofactor biosynthesis; adenosylcobalamin biosynthesis; adenosylcobalamin from cob(II)yrinate a,c-diamide: step 6/7.</text>
</comment>
<comment type="caution">
    <text evidence="20">The sequence shown here is derived from an EMBL/GenBank/DDBJ whole genome shotgun (WGS) entry which is preliminary data.</text>
</comment>
<dbReference type="Proteomes" id="UP000236893">
    <property type="component" value="Unassembled WGS sequence"/>
</dbReference>
<organism evidence="20 21">
    <name type="scientific">Solitalea longa</name>
    <dbReference type="NCBI Taxonomy" id="2079460"/>
    <lineage>
        <taxon>Bacteria</taxon>
        <taxon>Pseudomonadati</taxon>
        <taxon>Bacteroidota</taxon>
        <taxon>Sphingobacteriia</taxon>
        <taxon>Sphingobacteriales</taxon>
        <taxon>Sphingobacteriaceae</taxon>
        <taxon>Solitalea</taxon>
    </lineage>
</organism>
<dbReference type="CDD" id="cd00544">
    <property type="entry name" value="CobU"/>
    <property type="match status" value="1"/>
</dbReference>
<keyword evidence="11 20" id="KW-0808">Transferase</keyword>
<dbReference type="GO" id="GO:0005524">
    <property type="term" value="F:ATP binding"/>
    <property type="evidence" value="ECO:0007669"/>
    <property type="project" value="UniProtKB-KW"/>
</dbReference>
<comment type="catalytic activity">
    <reaction evidence="2">
        <text>adenosylcob(III)inamide phosphate + GTP + H(+) = adenosylcob(III)inamide-GDP + diphosphate</text>
        <dbReference type="Rhea" id="RHEA:22712"/>
        <dbReference type="ChEBI" id="CHEBI:15378"/>
        <dbReference type="ChEBI" id="CHEBI:33019"/>
        <dbReference type="ChEBI" id="CHEBI:37565"/>
        <dbReference type="ChEBI" id="CHEBI:58502"/>
        <dbReference type="ChEBI" id="CHEBI:60487"/>
        <dbReference type="EC" id="2.7.7.62"/>
    </reaction>
</comment>
<dbReference type="PANTHER" id="PTHR34848:SF1">
    <property type="entry name" value="BIFUNCTIONAL ADENOSYLCOBALAMIN BIOSYNTHESIS PROTEIN COBU"/>
    <property type="match status" value="1"/>
</dbReference>
<evidence type="ECO:0000256" key="17">
    <source>
        <dbReference type="ARBA" id="ARBA00030571"/>
    </source>
</evidence>
<evidence type="ECO:0000256" key="14">
    <source>
        <dbReference type="ARBA" id="ARBA00022840"/>
    </source>
</evidence>
<evidence type="ECO:0000256" key="8">
    <source>
        <dbReference type="ARBA" id="ARBA00012016"/>
    </source>
</evidence>
<evidence type="ECO:0000256" key="1">
    <source>
        <dbReference type="ARBA" id="ARBA00000312"/>
    </source>
</evidence>
<feature type="binding site" evidence="19">
    <location>
        <position position="60"/>
    </location>
    <ligand>
        <name>GTP</name>
        <dbReference type="ChEBI" id="CHEBI:37565"/>
    </ligand>
</feature>
<evidence type="ECO:0000256" key="3">
    <source>
        <dbReference type="ARBA" id="ARBA00001522"/>
    </source>
</evidence>
<dbReference type="GO" id="GO:0008820">
    <property type="term" value="F:cobinamide phosphate guanylyltransferase activity"/>
    <property type="evidence" value="ECO:0007669"/>
    <property type="project" value="UniProtKB-EC"/>
</dbReference>
<keyword evidence="10" id="KW-0169">Cobalamin biosynthesis</keyword>
<dbReference type="InterPro" id="IPR003203">
    <property type="entry name" value="CobU/CobP"/>
</dbReference>
<evidence type="ECO:0000256" key="2">
    <source>
        <dbReference type="ARBA" id="ARBA00000711"/>
    </source>
</evidence>
<evidence type="ECO:0000256" key="6">
    <source>
        <dbReference type="ARBA" id="ARBA00005159"/>
    </source>
</evidence>
<dbReference type="UniPathway" id="UPA00148">
    <property type="reaction ID" value="UER00236"/>
</dbReference>
<evidence type="ECO:0000256" key="10">
    <source>
        <dbReference type="ARBA" id="ARBA00022573"/>
    </source>
</evidence>
<feature type="binding site" evidence="19">
    <location>
        <begin position="32"/>
        <end position="34"/>
    </location>
    <ligand>
        <name>GTP</name>
        <dbReference type="ChEBI" id="CHEBI:37565"/>
    </ligand>
</feature>
<comment type="catalytic activity">
    <reaction evidence="3">
        <text>adenosylcob(III)inamide + GTP = adenosylcob(III)inamide phosphate + GDP + H(+)</text>
        <dbReference type="Rhea" id="RHEA:15765"/>
        <dbReference type="ChEBI" id="CHEBI:2480"/>
        <dbReference type="ChEBI" id="CHEBI:15378"/>
        <dbReference type="ChEBI" id="CHEBI:37565"/>
        <dbReference type="ChEBI" id="CHEBI:58189"/>
        <dbReference type="ChEBI" id="CHEBI:58502"/>
        <dbReference type="EC" id="2.7.1.156"/>
    </reaction>
</comment>
<reference evidence="20 21" key="1">
    <citation type="submission" date="2018-01" db="EMBL/GenBank/DDBJ databases">
        <authorList>
            <person name="Gaut B.S."/>
            <person name="Morton B.R."/>
            <person name="Clegg M.T."/>
            <person name="Duvall M.R."/>
        </authorList>
    </citation>
    <scope>NUCLEOTIDE SEQUENCE [LARGE SCALE GENOMIC DNA]</scope>
    <source>
        <strain evidence="20 21">HR-AV</strain>
    </source>
</reference>
<dbReference type="AlphaFoldDB" id="A0A2S4ZWX9"/>
<comment type="similarity">
    <text evidence="7">Belongs to the CobU/CobP family.</text>
</comment>
<keyword evidence="15 19" id="KW-0342">GTP-binding</keyword>
<dbReference type="EC" id="2.7.7.62" evidence="9"/>
<evidence type="ECO:0000256" key="12">
    <source>
        <dbReference type="ARBA" id="ARBA00022741"/>
    </source>
</evidence>
<evidence type="ECO:0000256" key="11">
    <source>
        <dbReference type="ARBA" id="ARBA00022679"/>
    </source>
</evidence>
<comment type="pathway">
    <text evidence="6">Cofactor biosynthesis; adenosylcobalamin biosynthesis; adenosylcobalamin from cob(II)yrinate a,c-diamide: step 5/7.</text>
</comment>
<keyword evidence="21" id="KW-1185">Reference proteome</keyword>
<feature type="binding site" evidence="19">
    <location>
        <begin position="7"/>
        <end position="14"/>
    </location>
    <ligand>
        <name>GTP</name>
        <dbReference type="ChEBI" id="CHEBI:37565"/>
    </ligand>
</feature>
<dbReference type="GO" id="GO:0005525">
    <property type="term" value="F:GTP binding"/>
    <property type="evidence" value="ECO:0007669"/>
    <property type="project" value="UniProtKB-KW"/>
</dbReference>
<dbReference type="OrthoDB" id="9799422at2"/>
<evidence type="ECO:0000313" key="21">
    <source>
        <dbReference type="Proteomes" id="UP000236893"/>
    </source>
</evidence>
<name>A0A2S4ZWX9_9SPHI</name>
<dbReference type="EMBL" id="PQVF01000017">
    <property type="protein sequence ID" value="POY34868.1"/>
    <property type="molecule type" value="Genomic_DNA"/>
</dbReference>
<evidence type="ECO:0000256" key="5">
    <source>
        <dbReference type="ARBA" id="ARBA00004692"/>
    </source>
</evidence>
<dbReference type="PANTHER" id="PTHR34848">
    <property type="match status" value="1"/>
</dbReference>
<dbReference type="InterPro" id="IPR027417">
    <property type="entry name" value="P-loop_NTPase"/>
</dbReference>
<sequence>MIIFVSGGVKSGKSRYAHNLAKSLSANPVYVATAKIWDDDFRERVERHQSDRGPEWENFEETHRVSLLPIENKVVVVDCLTLWLTNFFMDHDQDIEVSLALFKAEIDKLEQISGTFILVSNEIGMGVHADTAIGRKFTDLQGLANQYTASKACKVVFMVSGIPMTVKGF</sequence>
<evidence type="ECO:0000256" key="4">
    <source>
        <dbReference type="ARBA" id="ARBA00003889"/>
    </source>
</evidence>
<dbReference type="Pfam" id="PF02283">
    <property type="entry name" value="CobU"/>
    <property type="match status" value="1"/>
</dbReference>
<proteinExistence type="inferred from homology"/>
<protein>
    <recommendedName>
        <fullName evidence="16">Adenosylcobinamide kinase</fullName>
        <ecNumber evidence="8">2.7.1.156</ecNumber>
        <ecNumber evidence="9">2.7.7.62</ecNumber>
    </recommendedName>
    <alternativeName>
        <fullName evidence="17">Adenosylcobinamide-phosphate guanylyltransferase</fullName>
    </alternativeName>
</protein>
<evidence type="ECO:0000256" key="7">
    <source>
        <dbReference type="ARBA" id="ARBA00007490"/>
    </source>
</evidence>
<evidence type="ECO:0000256" key="15">
    <source>
        <dbReference type="ARBA" id="ARBA00023134"/>
    </source>
</evidence>
<gene>
    <name evidence="20" type="ORF">C3K47_18110</name>
</gene>
<dbReference type="SUPFAM" id="SSF52540">
    <property type="entry name" value="P-loop containing nucleoside triphosphate hydrolases"/>
    <property type="match status" value="1"/>
</dbReference>
<evidence type="ECO:0000256" key="19">
    <source>
        <dbReference type="PIRSR" id="PIRSR006135-2"/>
    </source>
</evidence>
<evidence type="ECO:0000256" key="18">
    <source>
        <dbReference type="PIRSR" id="PIRSR006135-1"/>
    </source>
</evidence>
<dbReference type="GO" id="GO:0009236">
    <property type="term" value="P:cobalamin biosynthetic process"/>
    <property type="evidence" value="ECO:0007669"/>
    <property type="project" value="UniProtKB-UniPathway"/>
</dbReference>
<dbReference type="PIRSF" id="PIRSF006135">
    <property type="entry name" value="CobU"/>
    <property type="match status" value="1"/>
</dbReference>